<dbReference type="PANTHER" id="PTHR38050:SF1">
    <property type="entry name" value="FERULOYL ESTERASE C"/>
    <property type="match status" value="1"/>
</dbReference>
<evidence type="ECO:0000256" key="7">
    <source>
        <dbReference type="ARBA" id="ARBA00023277"/>
    </source>
</evidence>
<keyword evidence="7" id="KW-0119">Carbohydrate metabolism</keyword>
<evidence type="ECO:0000256" key="1">
    <source>
        <dbReference type="ARBA" id="ARBA00004613"/>
    </source>
</evidence>
<keyword evidence="8" id="KW-0624">Polysaccharide degradation</keyword>
<keyword evidence="4" id="KW-0858">Xylan degradation</keyword>
<evidence type="ECO:0000256" key="5">
    <source>
        <dbReference type="ARBA" id="ARBA00022729"/>
    </source>
</evidence>
<dbReference type="InterPro" id="IPR001375">
    <property type="entry name" value="Peptidase_S9_cat"/>
</dbReference>
<comment type="subcellular location">
    <subcellularLocation>
        <location evidence="1">Secreted</location>
    </subcellularLocation>
</comment>
<evidence type="ECO:0000256" key="2">
    <source>
        <dbReference type="ARBA" id="ARBA00010278"/>
    </source>
</evidence>
<evidence type="ECO:0000256" key="9">
    <source>
        <dbReference type="ARBA" id="ARBA00025250"/>
    </source>
</evidence>
<dbReference type="GO" id="GO:0016787">
    <property type="term" value="F:hydrolase activity"/>
    <property type="evidence" value="ECO:0007669"/>
    <property type="project" value="UniProtKB-KW"/>
</dbReference>
<evidence type="ECO:0000313" key="11">
    <source>
        <dbReference type="EMBL" id="MFG6459350.1"/>
    </source>
</evidence>
<dbReference type="InterPro" id="IPR029058">
    <property type="entry name" value="AB_hydrolase_fold"/>
</dbReference>
<dbReference type="InterPro" id="IPR043595">
    <property type="entry name" value="FaeB/C/D"/>
</dbReference>
<evidence type="ECO:0000256" key="8">
    <source>
        <dbReference type="ARBA" id="ARBA00023326"/>
    </source>
</evidence>
<accession>A0ABW7GBN4</accession>
<keyword evidence="12" id="KW-1185">Reference proteome</keyword>
<keyword evidence="3" id="KW-0964">Secreted</keyword>
<keyword evidence="5" id="KW-0732">Signal</keyword>
<dbReference type="Proteomes" id="UP001606305">
    <property type="component" value="Unassembled WGS sequence"/>
</dbReference>
<comment type="similarity">
    <text evidence="2">Belongs to the faeC family.</text>
</comment>
<evidence type="ECO:0000256" key="6">
    <source>
        <dbReference type="ARBA" id="ARBA00022801"/>
    </source>
</evidence>
<sequence>MTSDGVTRDYWVRVPSAYRSDNAYPLIVGLHWRDGSATDVYNGNSWASGKPFYGLKELYGETGIFVAPAGLDAGWANPNDRDIRFIGAMVNQLKQSLCIDTSHVFATGFSFGGMMSNAIGCQMGDVFRAVAPMSGSVWSGCVASPNKTAALLLHAKEDAVVGYQFGEEARDKFIAKNSCSKTATKIGTNGCVIYQGCAADKPVAWCGYSNGGHWPPGFAATEIKAFFDRF</sequence>
<comment type="function">
    <text evidence="9">Involved in degradation of plant cell walls. Hydrolyzes the feruloyl-arabinose ester bond in arabinoxylans, and the feruloyl-galactose ester bond in pectin. Active against paranitrophenyl-acetate, methyl ferulate and wheat arabinoxylan.</text>
</comment>
<keyword evidence="6 11" id="KW-0378">Hydrolase</keyword>
<name>A0ABW7GBN4_9BURK</name>
<dbReference type="PANTHER" id="PTHR38050">
    <property type="match status" value="1"/>
</dbReference>
<comment type="caution">
    <text evidence="11">The sequence shown here is derived from an EMBL/GenBank/DDBJ whole genome shotgun (WGS) entry which is preliminary data.</text>
</comment>
<evidence type="ECO:0000256" key="3">
    <source>
        <dbReference type="ARBA" id="ARBA00022525"/>
    </source>
</evidence>
<evidence type="ECO:0000256" key="4">
    <source>
        <dbReference type="ARBA" id="ARBA00022651"/>
    </source>
</evidence>
<gene>
    <name evidence="11" type="ORF">ACG00X_21145</name>
</gene>
<dbReference type="Pfam" id="PF00326">
    <property type="entry name" value="Peptidase_S9"/>
    <property type="match status" value="1"/>
</dbReference>
<dbReference type="Gene3D" id="3.40.50.1820">
    <property type="entry name" value="alpha/beta hydrolase"/>
    <property type="match status" value="1"/>
</dbReference>
<dbReference type="SUPFAM" id="SSF53474">
    <property type="entry name" value="alpha/beta-Hydrolases"/>
    <property type="match status" value="1"/>
</dbReference>
<evidence type="ECO:0000259" key="10">
    <source>
        <dbReference type="Pfam" id="PF00326"/>
    </source>
</evidence>
<reference evidence="11 12" key="1">
    <citation type="submission" date="2024-09" db="EMBL/GenBank/DDBJ databases">
        <title>Novel species of the genus Pelomonas and Roseateles isolated from streams.</title>
        <authorList>
            <person name="Lu H."/>
        </authorList>
    </citation>
    <scope>NUCLEOTIDE SEQUENCE [LARGE SCALE GENOMIC DNA]</scope>
    <source>
        <strain evidence="11 12">BYS96W</strain>
    </source>
</reference>
<feature type="domain" description="Peptidase S9 prolyl oligopeptidase catalytic" evidence="10">
    <location>
        <begin position="72"/>
        <end position="135"/>
    </location>
</feature>
<dbReference type="EMBL" id="JBIGIA010000021">
    <property type="protein sequence ID" value="MFG6459350.1"/>
    <property type="molecule type" value="Genomic_DNA"/>
</dbReference>
<proteinExistence type="inferred from homology"/>
<protein>
    <submittedName>
        <fullName evidence="11">Alpha/beta hydrolase family esterase</fullName>
    </submittedName>
</protein>
<organism evidence="11 12">
    <name type="scientific">Pelomonas nitida</name>
    <dbReference type="NCBI Taxonomy" id="3299027"/>
    <lineage>
        <taxon>Bacteria</taxon>
        <taxon>Pseudomonadati</taxon>
        <taxon>Pseudomonadota</taxon>
        <taxon>Betaproteobacteria</taxon>
        <taxon>Burkholderiales</taxon>
        <taxon>Sphaerotilaceae</taxon>
        <taxon>Roseateles</taxon>
    </lineage>
</organism>
<evidence type="ECO:0000313" key="12">
    <source>
        <dbReference type="Proteomes" id="UP001606305"/>
    </source>
</evidence>